<feature type="region of interest" description="Disordered" evidence="1">
    <location>
        <begin position="481"/>
        <end position="500"/>
    </location>
</feature>
<organism evidence="2 3">
    <name type="scientific">Acrobeloides nanus</name>
    <dbReference type="NCBI Taxonomy" id="290746"/>
    <lineage>
        <taxon>Eukaryota</taxon>
        <taxon>Metazoa</taxon>
        <taxon>Ecdysozoa</taxon>
        <taxon>Nematoda</taxon>
        <taxon>Chromadorea</taxon>
        <taxon>Rhabditida</taxon>
        <taxon>Tylenchina</taxon>
        <taxon>Cephalobomorpha</taxon>
        <taxon>Cephaloboidea</taxon>
        <taxon>Cephalobidae</taxon>
        <taxon>Acrobeloides</taxon>
    </lineage>
</organism>
<dbReference type="WBParaSite" id="ACRNAN_scaffold13584.g26793.t1">
    <property type="protein sequence ID" value="ACRNAN_scaffold13584.g26793.t1"/>
    <property type="gene ID" value="ACRNAN_scaffold13584.g26793"/>
</dbReference>
<name>A0A914CR72_9BILA</name>
<feature type="region of interest" description="Disordered" evidence="1">
    <location>
        <begin position="106"/>
        <end position="155"/>
    </location>
</feature>
<feature type="compositionally biased region" description="Polar residues" evidence="1">
    <location>
        <begin position="194"/>
        <end position="217"/>
    </location>
</feature>
<feature type="compositionally biased region" description="Polar residues" evidence="1">
    <location>
        <begin position="403"/>
        <end position="429"/>
    </location>
</feature>
<feature type="compositionally biased region" description="Low complexity" evidence="1">
    <location>
        <begin position="22"/>
        <end position="38"/>
    </location>
</feature>
<feature type="region of interest" description="Disordered" evidence="1">
    <location>
        <begin position="167"/>
        <end position="294"/>
    </location>
</feature>
<feature type="compositionally biased region" description="Basic and acidic residues" evidence="1">
    <location>
        <begin position="452"/>
        <end position="470"/>
    </location>
</feature>
<sequence length="830" mass="88591">MTIKAEGPRMSAIPTKQQNNASSTMSTKSSSNSTLTITKFSSDTNKSITSTTKRASTKGQAQSSTPKSNWPCWYEDCKFTTLNEETTTSGSSKKMITSFYPNSIKSSSSAKDGGLHVSPTVNSKDAKGKSTGSSRTSRGSARSSTINSSTTLKSSRPCWYSNCSDSTTSYQTGDGKNVSLTTLSGTTPLGGSSNRNSTSATNFGENNSLSTNRYNFWSTNSSGGKGTSTPGSTGNNSGPTNSGSGTTYSDSAPTQLDKSTYSNQRDGTTTNDGSSISMFLTEDPSSGSSQASYSFLPNKNDSGLSTTNWNNSDLYTSKSNISGLSTINWNTTSLSTDPSNTGYDLNKFKSTTQNDVSEISSTTQNYVSESESSKFSTPTNLSSQDPYGEDKTTTKHGFGQDPNAYSTTESPFGNLTTPSSSDNFTTYDPSSGSSSGSGYEGPVKYGSTLDSNKWDKTSTDKNQFDGRESTKYGQVSGDVFTSDGRNMESHSTLTVGDGSGENGNPYGNVHMVYNCTPDCIYIPSRNATKISIGYNQQVFANCTSCGSEQQFIELDFRRVYTNSSSGPWISISSTSFAGNVWNISNNQAPVPGTCAINPVVFNALTFTEVTCSGWVDEDGISSYTFYKTSPGSSSLSLISSSNTKSFNFTISSGNYDIYVEAMDKYGAVSDPLFVGTVTVNSVSDRQCQTQDQILNAIRNALKNELNTSTDGLTADQLAKLITQQMQNINDASAQQLETILKALSTVSMTDGNSVVGVLSTLNNALDNSISYTLNSLALWSVVYGRIDTPNYKLIVVNAQVTIVGSVAYIVGDFRPAKFIETSSDTFQVFF</sequence>
<feature type="compositionally biased region" description="Polar residues" evidence="1">
    <location>
        <begin position="352"/>
        <end position="385"/>
    </location>
</feature>
<feature type="compositionally biased region" description="Low complexity" evidence="1">
    <location>
        <begin position="218"/>
        <end position="247"/>
    </location>
</feature>
<feature type="region of interest" description="Disordered" evidence="1">
    <location>
        <begin position="1"/>
        <end position="68"/>
    </location>
</feature>
<keyword evidence="2" id="KW-1185">Reference proteome</keyword>
<reference evidence="3" key="1">
    <citation type="submission" date="2022-11" db="UniProtKB">
        <authorList>
            <consortium name="WormBaseParasite"/>
        </authorList>
    </citation>
    <scope>IDENTIFICATION</scope>
</reference>
<proteinExistence type="predicted"/>
<feature type="region of interest" description="Disordered" evidence="1">
    <location>
        <begin position="352"/>
        <end position="475"/>
    </location>
</feature>
<feature type="compositionally biased region" description="Low complexity" evidence="1">
    <location>
        <begin position="179"/>
        <end position="193"/>
    </location>
</feature>
<evidence type="ECO:0000313" key="3">
    <source>
        <dbReference type="WBParaSite" id="ACRNAN_scaffold13584.g26793.t1"/>
    </source>
</evidence>
<feature type="compositionally biased region" description="Polar residues" evidence="1">
    <location>
        <begin position="248"/>
        <end position="294"/>
    </location>
</feature>
<feature type="compositionally biased region" description="Polar residues" evidence="1">
    <location>
        <begin position="39"/>
        <end position="68"/>
    </location>
</feature>
<dbReference type="AlphaFoldDB" id="A0A914CR72"/>
<evidence type="ECO:0000256" key="1">
    <source>
        <dbReference type="SAM" id="MobiDB-lite"/>
    </source>
</evidence>
<accession>A0A914CR72</accession>
<protein>
    <submittedName>
        <fullName evidence="3">Uncharacterized protein</fullName>
    </submittedName>
</protein>
<dbReference type="Proteomes" id="UP000887540">
    <property type="component" value="Unplaced"/>
</dbReference>
<evidence type="ECO:0000313" key="2">
    <source>
        <dbReference type="Proteomes" id="UP000887540"/>
    </source>
</evidence>
<feature type="compositionally biased region" description="Low complexity" evidence="1">
    <location>
        <begin position="129"/>
        <end position="145"/>
    </location>
</feature>